<comment type="caution">
    <text evidence="1">The sequence shown here is derived from an EMBL/GenBank/DDBJ whole genome shotgun (WGS) entry which is preliminary data.</text>
</comment>
<organism evidence="1 2">
    <name type="scientific">Naganishia onofrii</name>
    <dbReference type="NCBI Taxonomy" id="1851511"/>
    <lineage>
        <taxon>Eukaryota</taxon>
        <taxon>Fungi</taxon>
        <taxon>Dikarya</taxon>
        <taxon>Basidiomycota</taxon>
        <taxon>Agaricomycotina</taxon>
        <taxon>Tremellomycetes</taxon>
        <taxon>Filobasidiales</taxon>
        <taxon>Filobasidiaceae</taxon>
        <taxon>Naganishia</taxon>
    </lineage>
</organism>
<gene>
    <name evidence="1" type="ORF">QFC24_001439</name>
</gene>
<sequence>MNIRITASQRSVRPCGSILYCFKTLTYGPSSLEFIVPRIKPGAAFLTQSVGLDDETTVKFEIWDTLRLAKNVSHQFFSPADGLFPVPYLLLRPACGMVPGRDSGRRPVGQPQSTSSGCSESVRSKQPGLKAAEMYDWTDSLPSLDSGYRSLAPIYFRNSAAAVVVYDITQGPEASFEKAKQWVTTLHRQADPGIVIILVGNKLDLVVADPSLRQTSKEEAEEWAKEQGLLFLEASAKDGTNVDEIFMQIARKLPLSTSQSRDPVAAKGKGVKLANNGPASASASLLSTTPSDLRSGMPEWQILWVVPATAVLVLGSVVPVGYLRAKCWNEPTSTPPPALPSSRTYLSLISRTVHSPHGTRISLWYIWASGVVTSVFIQLWRWRHEAHEGLTLDLTLFKPTARHPYHLNERVLYLYLGNALFALFLSQKDIFDGSWAKPHWPADNASLGERLASRIKRSVFLQFPLYASIHAVLYTIGFWLFRKRVAAVLVQHTFGLFRPFIAQMARNASLVGWMLPFRLLALHYATAVLLRLPAIVFDISATQRLDFSPLAAGRKADSYIIDALGSTDDYYLKTFTALELADRSHQTENRKRVFDDISTKPTAWTRLFQGCISQLSKSYRILYTRGGRLSAPASGGNDTSRVRVPLTGIPSAQVKEVQSVFYVPPNTTKPAALVDQVKQTDAKLGDLASAGLTYLRQRVPTKEAVEHAGEKALSWISPLEAHVPQQVVKPIKDSASTAKQAVENLQQQVQATTSAVSVRASTVAEQVSKPVNAEWRQKGLYPVVWSWVDRFAPEDSVRRQVGERFVYRVETAFARRWARDELDFVLPRRRIDADLIKGESELGLLIGKSTLTDCPTIFPVAALAAYVAASLQEDTYGQVQNCVPEIMEMFLKYYTELAGYKREFFEKAESRGKEAWMVAAQRLWTEEAEALSRGSFRSTVIERSVQNVQQVFGDHMNAFEIAPAVLKGLQSIKQES</sequence>
<evidence type="ECO:0000313" key="1">
    <source>
        <dbReference type="EMBL" id="KAJ9127201.1"/>
    </source>
</evidence>
<keyword evidence="2" id="KW-1185">Reference proteome</keyword>
<accession>A0ACC2XUY6</accession>
<protein>
    <submittedName>
        <fullName evidence="1">Uncharacterized protein</fullName>
    </submittedName>
</protein>
<dbReference type="EMBL" id="JASBWV010000003">
    <property type="protein sequence ID" value="KAJ9127201.1"/>
    <property type="molecule type" value="Genomic_DNA"/>
</dbReference>
<reference evidence="1" key="1">
    <citation type="submission" date="2023-04" db="EMBL/GenBank/DDBJ databases">
        <title>Draft Genome sequencing of Naganishia species isolated from polar environments using Oxford Nanopore Technology.</title>
        <authorList>
            <person name="Leo P."/>
            <person name="Venkateswaran K."/>
        </authorList>
    </citation>
    <scope>NUCLEOTIDE SEQUENCE</scope>
    <source>
        <strain evidence="1">DBVPG 5303</strain>
    </source>
</reference>
<dbReference type="Proteomes" id="UP001234202">
    <property type="component" value="Unassembled WGS sequence"/>
</dbReference>
<evidence type="ECO:0000313" key="2">
    <source>
        <dbReference type="Proteomes" id="UP001234202"/>
    </source>
</evidence>
<proteinExistence type="predicted"/>
<name>A0ACC2XUY6_9TREE</name>